<evidence type="ECO:0000313" key="3">
    <source>
        <dbReference type="Proteomes" id="UP000441754"/>
    </source>
</evidence>
<keyword evidence="1" id="KW-0812">Transmembrane</keyword>
<feature type="transmembrane region" description="Helical" evidence="1">
    <location>
        <begin position="7"/>
        <end position="27"/>
    </location>
</feature>
<comment type="caution">
    <text evidence="2">The sequence shown here is derived from an EMBL/GenBank/DDBJ whole genome shotgun (WGS) entry which is preliminary data.</text>
</comment>
<dbReference type="OrthoDB" id="964330at2"/>
<keyword evidence="1" id="KW-1133">Transmembrane helix</keyword>
<keyword evidence="1" id="KW-0472">Membrane</keyword>
<dbReference type="Proteomes" id="UP000441754">
    <property type="component" value="Unassembled WGS sequence"/>
</dbReference>
<dbReference type="AlphaFoldDB" id="A0A7K0EWX2"/>
<dbReference type="RefSeq" id="WP_154179277.1">
    <property type="nucleotide sequence ID" value="NZ_WJXZ01000021.1"/>
</dbReference>
<keyword evidence="3" id="KW-1185">Reference proteome</keyword>
<feature type="transmembrane region" description="Helical" evidence="1">
    <location>
        <begin position="33"/>
        <end position="50"/>
    </location>
</feature>
<organism evidence="2 3">
    <name type="scientific">Larkinella terrae</name>
    <dbReference type="NCBI Taxonomy" id="2025311"/>
    <lineage>
        <taxon>Bacteria</taxon>
        <taxon>Pseudomonadati</taxon>
        <taxon>Bacteroidota</taxon>
        <taxon>Cytophagia</taxon>
        <taxon>Cytophagales</taxon>
        <taxon>Spirosomataceae</taxon>
        <taxon>Larkinella</taxon>
    </lineage>
</organism>
<proteinExistence type="predicted"/>
<sequence length="58" mass="6679">MSSQRELWRLLINVVLCLTGLVFGYVYLTNGLIIGWLFVAAFTFFLLVQFSNPSDYDI</sequence>
<protein>
    <submittedName>
        <fullName evidence="2">Uncharacterized protein</fullName>
    </submittedName>
</protein>
<gene>
    <name evidence="2" type="ORF">GJJ30_31550</name>
</gene>
<evidence type="ECO:0000313" key="2">
    <source>
        <dbReference type="EMBL" id="MRS65861.1"/>
    </source>
</evidence>
<dbReference type="EMBL" id="WJXZ01000021">
    <property type="protein sequence ID" value="MRS65861.1"/>
    <property type="molecule type" value="Genomic_DNA"/>
</dbReference>
<name>A0A7K0EWX2_9BACT</name>
<accession>A0A7K0EWX2</accession>
<reference evidence="2 3" key="1">
    <citation type="journal article" date="2018" name="Antonie Van Leeuwenhoek">
        <title>Larkinella terrae sp. nov., isolated from soil on Jeju Island, South Korea.</title>
        <authorList>
            <person name="Ten L.N."/>
            <person name="Jeon J."/>
            <person name="Park S.J."/>
            <person name="Park S."/>
            <person name="Lee S.Y."/>
            <person name="Kim M.K."/>
            <person name="Jung H.Y."/>
        </authorList>
    </citation>
    <scope>NUCLEOTIDE SEQUENCE [LARGE SCALE GENOMIC DNA]</scope>
    <source>
        <strain evidence="2 3">KCTC 52001</strain>
    </source>
</reference>
<evidence type="ECO:0000256" key="1">
    <source>
        <dbReference type="SAM" id="Phobius"/>
    </source>
</evidence>